<protein>
    <submittedName>
        <fullName evidence="3">14-3-3 protein</fullName>
    </submittedName>
</protein>
<proteinExistence type="inferred from homology"/>
<dbReference type="KEGG" id="tva:5464609"/>
<reference evidence="3" key="1">
    <citation type="submission" date="2006-10" db="EMBL/GenBank/DDBJ databases">
        <authorList>
            <person name="Amadeo P."/>
            <person name="Zhao Q."/>
            <person name="Wortman J."/>
            <person name="Fraser-Liggett C."/>
            <person name="Carlton J."/>
        </authorList>
    </citation>
    <scope>NUCLEOTIDE SEQUENCE</scope>
    <source>
        <strain evidence="3">G3</strain>
    </source>
</reference>
<dbReference type="InterPro" id="IPR036815">
    <property type="entry name" value="14-3-3_dom_sf"/>
</dbReference>
<dbReference type="Proteomes" id="UP000001542">
    <property type="component" value="Unassembled WGS sequence"/>
</dbReference>
<gene>
    <name evidence="3" type="ORF">TVAG_189690</name>
</gene>
<dbReference type="RefSeq" id="XP_001580064.1">
    <property type="nucleotide sequence ID" value="XM_001580014.1"/>
</dbReference>
<dbReference type="InterPro" id="IPR000308">
    <property type="entry name" value="14-3-3"/>
</dbReference>
<evidence type="ECO:0000313" key="3">
    <source>
        <dbReference type="EMBL" id="EAY19078.1"/>
    </source>
</evidence>
<name>A2DKA1_TRIV3</name>
<dbReference type="PANTHER" id="PTHR18860">
    <property type="entry name" value="14-3-3 PROTEIN"/>
    <property type="match status" value="1"/>
</dbReference>
<dbReference type="SUPFAM" id="SSF48445">
    <property type="entry name" value="14-3-3 protein"/>
    <property type="match status" value="1"/>
</dbReference>
<reference evidence="3" key="2">
    <citation type="journal article" date="2007" name="Science">
        <title>Draft genome sequence of the sexually transmitted pathogen Trichomonas vaginalis.</title>
        <authorList>
            <person name="Carlton J.M."/>
            <person name="Hirt R.P."/>
            <person name="Silva J.C."/>
            <person name="Delcher A.L."/>
            <person name="Schatz M."/>
            <person name="Zhao Q."/>
            <person name="Wortman J.R."/>
            <person name="Bidwell S.L."/>
            <person name="Alsmark U.C.M."/>
            <person name="Besteiro S."/>
            <person name="Sicheritz-Ponten T."/>
            <person name="Noel C.J."/>
            <person name="Dacks J.B."/>
            <person name="Foster P.G."/>
            <person name="Simillion C."/>
            <person name="Van de Peer Y."/>
            <person name="Miranda-Saavedra D."/>
            <person name="Barton G.J."/>
            <person name="Westrop G.D."/>
            <person name="Mueller S."/>
            <person name="Dessi D."/>
            <person name="Fiori P.L."/>
            <person name="Ren Q."/>
            <person name="Paulsen I."/>
            <person name="Zhang H."/>
            <person name="Bastida-Corcuera F.D."/>
            <person name="Simoes-Barbosa A."/>
            <person name="Brown M.T."/>
            <person name="Hayes R.D."/>
            <person name="Mukherjee M."/>
            <person name="Okumura C.Y."/>
            <person name="Schneider R."/>
            <person name="Smith A.J."/>
            <person name="Vanacova S."/>
            <person name="Villalvazo M."/>
            <person name="Haas B.J."/>
            <person name="Pertea M."/>
            <person name="Feldblyum T.V."/>
            <person name="Utterback T.R."/>
            <person name="Shu C.L."/>
            <person name="Osoegawa K."/>
            <person name="de Jong P.J."/>
            <person name="Hrdy I."/>
            <person name="Horvathova L."/>
            <person name="Zubacova Z."/>
            <person name="Dolezal P."/>
            <person name="Malik S.B."/>
            <person name="Logsdon J.M. Jr."/>
            <person name="Henze K."/>
            <person name="Gupta A."/>
            <person name="Wang C.C."/>
            <person name="Dunne R.L."/>
            <person name="Upcroft J.A."/>
            <person name="Upcroft P."/>
            <person name="White O."/>
            <person name="Salzberg S.L."/>
            <person name="Tang P."/>
            <person name="Chiu C.-H."/>
            <person name="Lee Y.-S."/>
            <person name="Embley T.M."/>
            <person name="Coombs G.H."/>
            <person name="Mottram J.C."/>
            <person name="Tachezy J."/>
            <person name="Fraser-Liggett C.M."/>
            <person name="Johnson P.J."/>
        </authorList>
    </citation>
    <scope>NUCLEOTIDE SEQUENCE [LARGE SCALE GENOMIC DNA]</scope>
    <source>
        <strain evidence="3">G3</strain>
    </source>
</reference>
<evidence type="ECO:0000313" key="4">
    <source>
        <dbReference type="Proteomes" id="UP000001542"/>
    </source>
</evidence>
<dbReference type="GO" id="GO:0005737">
    <property type="term" value="C:cytoplasm"/>
    <property type="evidence" value="ECO:0000318"/>
    <property type="project" value="GO_Central"/>
</dbReference>
<evidence type="ECO:0000259" key="2">
    <source>
        <dbReference type="Pfam" id="PF00244"/>
    </source>
</evidence>
<dbReference type="VEuPathDB" id="TrichDB:TVAGG3_0995830"/>
<dbReference type="eggNOG" id="KOG0841">
    <property type="taxonomic scope" value="Eukaryota"/>
</dbReference>
<dbReference type="AlphaFoldDB" id="A2DKA1"/>
<dbReference type="STRING" id="5722.A2DKA1"/>
<dbReference type="Pfam" id="PF00244">
    <property type="entry name" value="14-3-3"/>
    <property type="match status" value="1"/>
</dbReference>
<organism evidence="3 4">
    <name type="scientific">Trichomonas vaginalis (strain ATCC PRA-98 / G3)</name>
    <dbReference type="NCBI Taxonomy" id="412133"/>
    <lineage>
        <taxon>Eukaryota</taxon>
        <taxon>Metamonada</taxon>
        <taxon>Parabasalia</taxon>
        <taxon>Trichomonadida</taxon>
        <taxon>Trichomonadidae</taxon>
        <taxon>Trichomonas</taxon>
    </lineage>
</organism>
<evidence type="ECO:0000256" key="1">
    <source>
        <dbReference type="ARBA" id="ARBA00006141"/>
    </source>
</evidence>
<keyword evidence="4" id="KW-1185">Reference proteome</keyword>
<dbReference type="SMR" id="A2DKA1"/>
<sequence>MFEADNRVKMFLSRAIFEAGQVTDASKIVKSLAEANYPFTNEDKTLIVDIYEALVVPLRTAVMNIDNGLEPDSSVQSALQELKTLLLTGTDDIINIIQKNILPTCDTDESRANFLKAQADFQRYRVISLPAEKMAEAAEQSQQSYKKAQDVLNIMPNPPIDLSLKLQLNQAILLADFLGQKDKAIEDITQLRKDTSSSFEKYSDDIKPKINEIIDLMDENLSIWKNEE</sequence>
<comment type="similarity">
    <text evidence="1">Belongs to the 14-3-3 family.</text>
</comment>
<dbReference type="OrthoDB" id="10264703at2759"/>
<dbReference type="InParanoid" id="A2DKA1"/>
<dbReference type="GO" id="GO:0007165">
    <property type="term" value="P:signal transduction"/>
    <property type="evidence" value="ECO:0000318"/>
    <property type="project" value="GO_Central"/>
</dbReference>
<accession>A2DKA1</accession>
<dbReference type="Gene3D" id="1.20.190.20">
    <property type="entry name" value="14-3-3 domain"/>
    <property type="match status" value="1"/>
</dbReference>
<dbReference type="EMBL" id="DS113211">
    <property type="protein sequence ID" value="EAY19078.1"/>
    <property type="molecule type" value="Genomic_DNA"/>
</dbReference>
<dbReference type="VEuPathDB" id="TrichDB:TVAG_189690"/>
<dbReference type="InterPro" id="IPR023410">
    <property type="entry name" value="14-3-3_domain"/>
</dbReference>
<dbReference type="GO" id="GO:0008104">
    <property type="term" value="P:intracellular protein localization"/>
    <property type="evidence" value="ECO:0000318"/>
    <property type="project" value="GO_Central"/>
</dbReference>
<feature type="domain" description="14-3-3" evidence="2">
    <location>
        <begin position="18"/>
        <end position="225"/>
    </location>
</feature>